<dbReference type="EMBL" id="UYRU01043783">
    <property type="protein sequence ID" value="VDK83825.1"/>
    <property type="molecule type" value="Genomic_DNA"/>
</dbReference>
<dbReference type="OrthoDB" id="6273453at2759"/>
<evidence type="ECO:0000313" key="2">
    <source>
        <dbReference type="EMBL" id="VDK83825.1"/>
    </source>
</evidence>
<feature type="region of interest" description="Disordered" evidence="1">
    <location>
        <begin position="428"/>
        <end position="468"/>
    </location>
</feature>
<protein>
    <submittedName>
        <fullName evidence="2">Uncharacterized protein</fullName>
    </submittedName>
</protein>
<accession>A0A3P6TRM4</accession>
<evidence type="ECO:0000313" key="3">
    <source>
        <dbReference type="Proteomes" id="UP000281553"/>
    </source>
</evidence>
<feature type="non-terminal residue" evidence="2">
    <location>
        <position position="1"/>
    </location>
</feature>
<organism evidence="2 3">
    <name type="scientific">Dibothriocephalus latus</name>
    <name type="common">Fish tapeworm</name>
    <name type="synonym">Diphyllobothrium latum</name>
    <dbReference type="NCBI Taxonomy" id="60516"/>
    <lineage>
        <taxon>Eukaryota</taxon>
        <taxon>Metazoa</taxon>
        <taxon>Spiralia</taxon>
        <taxon>Lophotrochozoa</taxon>
        <taxon>Platyhelminthes</taxon>
        <taxon>Cestoda</taxon>
        <taxon>Eucestoda</taxon>
        <taxon>Diphyllobothriidea</taxon>
        <taxon>Diphyllobothriidae</taxon>
        <taxon>Dibothriocephalus</taxon>
    </lineage>
</organism>
<feature type="compositionally biased region" description="Low complexity" evidence="1">
    <location>
        <begin position="450"/>
        <end position="461"/>
    </location>
</feature>
<feature type="region of interest" description="Disordered" evidence="1">
    <location>
        <begin position="14"/>
        <end position="38"/>
    </location>
</feature>
<proteinExistence type="predicted"/>
<sequence length="544" mass="61205">APGTKRQIVWRVADGDPNSDTEKIRRKATKAGPYRDNHQSPIMRAENLRIKSGWLNLMLGVKGGSWKPIPITGPFTPRTLNITTYQLGRFVFLYNNDPFRTPASKLAHLMGRMEALCVAPPGVLLICLQVTSVKWNLWISVVPSSKLIEALEERLKEGYVPLIQHNASIMRKAYAIANCAVQSMPALVPALGEDEDPITIPVFGNTKYRITGYDLLHVLLYNGLCVRVRILGRTQFKVAGTFDVFGNILESRRRETKMSYSDRSFTPTVSDVNPSDFDLDIGNKNKQPKEPVYVPPPITKPEAYITRSETRLFYNELLSESGTIIELEPAKDWTSESHKTQIIRDKLVRLLMDRRLVELDKEPPPEEAAPAAEQAAANNNVMMHNNIPTAENAQIPDLLAKETLRDDLSERDDTGTLFAELLRRGNNVSPALPLTDTDSEEESSREEDQQQQVNRSNVSVRSSERMSEMTESAANLTVELFPGYDGDEGVTRQHFTDLKEAFSTKNSPTLNFEIVKDLARRFCNICDKGKTESRWLSLLGFLVN</sequence>
<name>A0A3P6TRM4_DIBLA</name>
<keyword evidence="3" id="KW-1185">Reference proteome</keyword>
<gene>
    <name evidence="2" type="ORF">DILT_LOCUS3512</name>
</gene>
<dbReference type="Proteomes" id="UP000281553">
    <property type="component" value="Unassembled WGS sequence"/>
</dbReference>
<dbReference type="AlphaFoldDB" id="A0A3P6TRM4"/>
<reference evidence="2 3" key="1">
    <citation type="submission" date="2018-11" db="EMBL/GenBank/DDBJ databases">
        <authorList>
            <consortium name="Pathogen Informatics"/>
        </authorList>
    </citation>
    <scope>NUCLEOTIDE SEQUENCE [LARGE SCALE GENOMIC DNA]</scope>
</reference>
<evidence type="ECO:0000256" key="1">
    <source>
        <dbReference type="SAM" id="MobiDB-lite"/>
    </source>
</evidence>